<evidence type="ECO:0008006" key="2">
    <source>
        <dbReference type="Google" id="ProtNLM"/>
    </source>
</evidence>
<dbReference type="Gene3D" id="3.30.420.40">
    <property type="match status" value="2"/>
</dbReference>
<dbReference type="EMBL" id="SNRY01005328">
    <property type="protein sequence ID" value="KAA6315242.1"/>
    <property type="molecule type" value="Genomic_DNA"/>
</dbReference>
<gene>
    <name evidence="1" type="ORF">EZS27_034270</name>
</gene>
<dbReference type="Gene3D" id="1.10.720.160">
    <property type="match status" value="1"/>
</dbReference>
<organism evidence="1">
    <name type="scientific">termite gut metagenome</name>
    <dbReference type="NCBI Taxonomy" id="433724"/>
    <lineage>
        <taxon>unclassified sequences</taxon>
        <taxon>metagenomes</taxon>
        <taxon>organismal metagenomes</taxon>
    </lineage>
</organism>
<proteinExistence type="predicted"/>
<dbReference type="InterPro" id="IPR043129">
    <property type="entry name" value="ATPase_NBD"/>
</dbReference>
<accession>A0A5J4Q186</accession>
<evidence type="ECO:0000313" key="1">
    <source>
        <dbReference type="EMBL" id="KAA6315242.1"/>
    </source>
</evidence>
<name>A0A5J4Q186_9ZZZZ</name>
<protein>
    <recommendedName>
        <fullName evidence="2">ATPase BadF/BadG/BcrA/BcrD type domain-containing protein</fullName>
    </recommendedName>
</protein>
<dbReference type="AlphaFoldDB" id="A0A5J4Q186"/>
<sequence length="283" mass="32112">MILIAESDSTKTEWVLVEQDDLVQQSSTEGINPLIQTRKEISRSIRLNLPPVFFRRRLKQVYYYGTGCTSAKEKDKVITSFKAQFKSPVHIESNILAAAHGLLKNKTGIACILDADSASCFYDGKTIVKSVRSVGYILGDEGSSVTLGKLFLSDILKGLSPQHLTKDFYEKFHIKNDDIIQSVYDHSSPPNSFLVSVSNFLTSYTDDEYVFNLLVNNLRNFFTRSILQYDYKNYPVRFAGSAAYNWSAILKDVGRKFGANIDMIEKSPMKGLIEYYIQNMNER</sequence>
<comment type="caution">
    <text evidence="1">The sequence shown here is derived from an EMBL/GenBank/DDBJ whole genome shotgun (WGS) entry which is preliminary data.</text>
</comment>
<dbReference type="SUPFAM" id="SSF53067">
    <property type="entry name" value="Actin-like ATPase domain"/>
    <property type="match status" value="2"/>
</dbReference>
<reference evidence="1" key="1">
    <citation type="submission" date="2019-03" db="EMBL/GenBank/DDBJ databases">
        <title>Single cell metagenomics reveals metabolic interactions within the superorganism composed of flagellate Streblomastix strix and complex community of Bacteroidetes bacteria on its surface.</title>
        <authorList>
            <person name="Treitli S.C."/>
            <person name="Kolisko M."/>
            <person name="Husnik F."/>
            <person name="Keeling P."/>
            <person name="Hampl V."/>
        </authorList>
    </citation>
    <scope>NUCLEOTIDE SEQUENCE</scope>
    <source>
        <strain evidence="1">STM</strain>
    </source>
</reference>